<sequence>MSLADVTFIGVGAMIGAGVFALTGFAAGLAGPALTLAFLLNGIVAMFTAVSYAELGAAFPEAGGGYLWVKEALMPPNGFYAGWMSWFAHAVACSLYAVTFGAFLIELIHYAGYLPAPGAGGGHFSLLGMGLLGLHNLEKLAAVAMVCLFAFINYRGAEETGTIGIIVTGIKVVVLGLYIGFGIMATLNNPNWAQKFVSNPTFMPNGFFGVVGAMGFTYIAFEGYEIIVQSGEEVVNPGKNIPKAVFYSMAVVVPIYILVAFASIGGINVTQNLISMAGLGGQQNVATWEIMGALGEMGIIQAAGQFVPYGVPLLLFAGLAATMSALNATVYSSSRVSFAMGRDRALPAIFGSISDRQKTPSFAIWISAALIVAMAVVLPIESVAAAADIMFILLFIQVNWTVVKMRQTHPDLPRTYTIPYMPWPPLIGIVLQFLLTPFLIYTLGLEAIGIGTSNHGLVALVTSAVWMILGLVIYYGYSVQQEEKKIEEETPTVIEESEPTTAENEILVPIGHTDNVKQLMRTAIDIAKENDGVLRVMSVVTVPQQTPPSEGRKYVDEEREVVNEAMKVAHDADVPVNGTVRVGHKVSNAILNTVDQYDSEMVLMGWEGQRKSQRRDIVLGSVVDTVATDADADVLVERIGPDATGEADDILLPVAGGEHSKFAAGLADDIGDQHGSHIDIVHVVDPGASDTDRKEAQKILDEAAAEIDDLSVDTEILEGDSVVDTINAQTGGYDIVMVGATREGILNQFVFGSVPEKIGWGSDGTVIMAKKNIGLTSKLGGLL</sequence>
<feature type="transmembrane region" description="Helical" evidence="5">
    <location>
        <begin position="6"/>
        <end position="29"/>
    </location>
</feature>
<evidence type="ECO:0000256" key="4">
    <source>
        <dbReference type="ARBA" id="ARBA00023136"/>
    </source>
</evidence>
<feature type="transmembrane region" description="Helical" evidence="5">
    <location>
        <begin position="386"/>
        <end position="403"/>
    </location>
</feature>
<dbReference type="AlphaFoldDB" id="M0DAD8"/>
<feature type="domain" description="UspA" evidence="7">
    <location>
        <begin position="649"/>
        <end position="768"/>
    </location>
</feature>
<feature type="transmembrane region" description="Helical" evidence="5">
    <location>
        <begin position="163"/>
        <end position="187"/>
    </location>
</feature>
<keyword evidence="4 5" id="KW-0472">Membrane</keyword>
<dbReference type="InterPro" id="IPR050367">
    <property type="entry name" value="APC_superfamily"/>
</dbReference>
<dbReference type="InterPro" id="IPR004841">
    <property type="entry name" value="AA-permease/SLC12A_dom"/>
</dbReference>
<dbReference type="FunCoup" id="M0DAD8">
    <property type="interactions" value="20"/>
</dbReference>
<dbReference type="eggNOG" id="arCOG00449">
    <property type="taxonomic scope" value="Archaea"/>
</dbReference>
<dbReference type="SUPFAM" id="SSF52402">
    <property type="entry name" value="Adenine nucleotide alpha hydrolases-like"/>
    <property type="match status" value="2"/>
</dbReference>
<keyword evidence="2 5" id="KW-0812">Transmembrane</keyword>
<dbReference type="Proteomes" id="UP000011513">
    <property type="component" value="Unassembled WGS sequence"/>
</dbReference>
<dbReference type="InterPro" id="IPR006016">
    <property type="entry name" value="UspA"/>
</dbReference>
<dbReference type="Gene3D" id="3.40.50.12370">
    <property type="match status" value="1"/>
</dbReference>
<feature type="transmembrane region" description="Helical" evidence="5">
    <location>
        <begin position="112"/>
        <end position="134"/>
    </location>
</feature>
<accession>M0DAD8</accession>
<evidence type="ECO:0000256" key="3">
    <source>
        <dbReference type="ARBA" id="ARBA00022989"/>
    </source>
</evidence>
<evidence type="ECO:0000259" key="7">
    <source>
        <dbReference type="Pfam" id="PF00582"/>
    </source>
</evidence>
<dbReference type="Pfam" id="PF00582">
    <property type="entry name" value="Usp"/>
    <property type="match status" value="2"/>
</dbReference>
<dbReference type="Gene3D" id="1.20.1740.10">
    <property type="entry name" value="Amino acid/polyamine transporter I"/>
    <property type="match status" value="1"/>
</dbReference>
<feature type="transmembrane region" description="Helical" evidence="5">
    <location>
        <begin position="245"/>
        <end position="267"/>
    </location>
</feature>
<comment type="caution">
    <text evidence="8">The sequence shown here is derived from an EMBL/GenBank/DDBJ whole genome shotgun (WGS) entry which is preliminary data.</text>
</comment>
<dbReference type="PATRIC" id="fig|1227487.5.peg.1321"/>
<feature type="transmembrane region" description="Helical" evidence="5">
    <location>
        <begin position="456"/>
        <end position="477"/>
    </location>
</feature>
<protein>
    <submittedName>
        <fullName evidence="8">Cationic amino acid transporter</fullName>
    </submittedName>
</protein>
<feature type="transmembrane region" description="Helical" evidence="5">
    <location>
        <begin position="36"/>
        <end position="59"/>
    </location>
</feature>
<reference evidence="8 9" key="1">
    <citation type="journal article" date="2014" name="PLoS Genet.">
        <title>Phylogenetically driven sequencing of extremely halophilic archaea reveals strategies for static and dynamic osmo-response.</title>
        <authorList>
            <person name="Becker E.A."/>
            <person name="Seitzer P.M."/>
            <person name="Tritt A."/>
            <person name="Larsen D."/>
            <person name="Krusor M."/>
            <person name="Yao A.I."/>
            <person name="Wu D."/>
            <person name="Madern D."/>
            <person name="Eisen J.A."/>
            <person name="Darling A.E."/>
            <person name="Facciotti M.T."/>
        </authorList>
    </citation>
    <scope>NUCLEOTIDE SEQUENCE [LARGE SCALE GENOMIC DNA]</scope>
    <source>
        <strain evidence="8 9">JCM 14848</strain>
    </source>
</reference>
<feature type="transmembrane region" description="Helical" evidence="5">
    <location>
        <begin position="207"/>
        <end position="224"/>
    </location>
</feature>
<dbReference type="PANTHER" id="PTHR42770">
    <property type="entry name" value="AMINO ACID TRANSPORTER-RELATED"/>
    <property type="match status" value="1"/>
</dbReference>
<evidence type="ECO:0000256" key="1">
    <source>
        <dbReference type="ARBA" id="ARBA00004141"/>
    </source>
</evidence>
<feature type="transmembrane region" description="Helical" evidence="5">
    <location>
        <begin position="79"/>
        <end position="105"/>
    </location>
</feature>
<feature type="domain" description="UspA" evidence="7">
    <location>
        <begin position="506"/>
        <end position="636"/>
    </location>
</feature>
<evidence type="ECO:0000313" key="9">
    <source>
        <dbReference type="Proteomes" id="UP000011513"/>
    </source>
</evidence>
<organism evidence="8 9">
    <name type="scientific">Halogeometricum pallidum JCM 14848</name>
    <dbReference type="NCBI Taxonomy" id="1227487"/>
    <lineage>
        <taxon>Archaea</taxon>
        <taxon>Methanobacteriati</taxon>
        <taxon>Methanobacteriota</taxon>
        <taxon>Stenosarchaea group</taxon>
        <taxon>Halobacteria</taxon>
        <taxon>Halobacteriales</taxon>
        <taxon>Haloferacaceae</taxon>
        <taxon>Halogeometricum</taxon>
    </lineage>
</organism>
<gene>
    <name evidence="8" type="ORF">C474_06502</name>
</gene>
<dbReference type="GO" id="GO:0055085">
    <property type="term" value="P:transmembrane transport"/>
    <property type="evidence" value="ECO:0007669"/>
    <property type="project" value="InterPro"/>
</dbReference>
<dbReference type="PANTHER" id="PTHR42770:SF11">
    <property type="entry name" value="INNER MEMBRANE TRANSPORT PROTEIN YBAT"/>
    <property type="match status" value="1"/>
</dbReference>
<feature type="transmembrane region" description="Helical" evidence="5">
    <location>
        <begin position="140"/>
        <end position="156"/>
    </location>
</feature>
<evidence type="ECO:0000259" key="6">
    <source>
        <dbReference type="Pfam" id="PF00324"/>
    </source>
</evidence>
<evidence type="ECO:0000256" key="2">
    <source>
        <dbReference type="ARBA" id="ARBA00022692"/>
    </source>
</evidence>
<feature type="domain" description="Amino acid permease/ SLC12A" evidence="6">
    <location>
        <begin position="5"/>
        <end position="475"/>
    </location>
</feature>
<feature type="transmembrane region" description="Helical" evidence="5">
    <location>
        <begin position="362"/>
        <end position="380"/>
    </location>
</feature>
<dbReference type="GO" id="GO:0016020">
    <property type="term" value="C:membrane"/>
    <property type="evidence" value="ECO:0007669"/>
    <property type="project" value="UniProtKB-SubCell"/>
</dbReference>
<keyword evidence="3 5" id="KW-1133">Transmembrane helix</keyword>
<keyword evidence="9" id="KW-1185">Reference proteome</keyword>
<evidence type="ECO:0000313" key="8">
    <source>
        <dbReference type="EMBL" id="ELZ32450.1"/>
    </source>
</evidence>
<dbReference type="eggNOG" id="arCOG00009">
    <property type="taxonomic scope" value="Archaea"/>
</dbReference>
<dbReference type="InParanoid" id="M0DAD8"/>
<name>M0DAD8_HALPD</name>
<dbReference type="Pfam" id="PF00324">
    <property type="entry name" value="AA_permease"/>
    <property type="match status" value="1"/>
</dbReference>
<dbReference type="CDD" id="cd00293">
    <property type="entry name" value="USP-like"/>
    <property type="match status" value="2"/>
</dbReference>
<feature type="transmembrane region" description="Helical" evidence="5">
    <location>
        <begin position="423"/>
        <end position="444"/>
    </location>
</feature>
<dbReference type="EMBL" id="AOIV01000011">
    <property type="protein sequence ID" value="ELZ32450.1"/>
    <property type="molecule type" value="Genomic_DNA"/>
</dbReference>
<comment type="subcellular location">
    <subcellularLocation>
        <location evidence="1">Membrane</location>
        <topology evidence="1">Multi-pass membrane protein</topology>
    </subcellularLocation>
</comment>
<feature type="transmembrane region" description="Helical" evidence="5">
    <location>
        <begin position="313"/>
        <end position="332"/>
    </location>
</feature>
<proteinExistence type="predicted"/>
<evidence type="ECO:0000256" key="5">
    <source>
        <dbReference type="SAM" id="Phobius"/>
    </source>
</evidence>